<comment type="subcellular location">
    <subcellularLocation>
        <location evidence="1">Membrane</location>
        <topology evidence="1">Multi-pass membrane protein</topology>
    </subcellularLocation>
</comment>
<dbReference type="STRING" id="36166.T1GYR9"/>
<evidence type="ECO:0000256" key="2">
    <source>
        <dbReference type="ARBA" id="ARBA00006293"/>
    </source>
</evidence>
<protein>
    <submittedName>
        <fullName evidence="7">Uncharacterized protein</fullName>
    </submittedName>
</protein>
<evidence type="ECO:0000256" key="5">
    <source>
        <dbReference type="ARBA" id="ARBA00023136"/>
    </source>
</evidence>
<keyword evidence="3 6" id="KW-0812">Transmembrane</keyword>
<evidence type="ECO:0000313" key="7">
    <source>
        <dbReference type="EnsemblMetazoa" id="MESCA009006-PA"/>
    </source>
</evidence>
<proteinExistence type="inferred from homology"/>
<evidence type="ECO:0000256" key="4">
    <source>
        <dbReference type="ARBA" id="ARBA00022989"/>
    </source>
</evidence>
<dbReference type="HOGENOM" id="CLU_1962095_0_0_1"/>
<dbReference type="InterPro" id="IPR007881">
    <property type="entry name" value="UNC-50"/>
</dbReference>
<evidence type="ECO:0000256" key="3">
    <source>
        <dbReference type="ARBA" id="ARBA00022692"/>
    </source>
</evidence>
<accession>T1GYR9</accession>
<dbReference type="EnsemblMetazoa" id="MESCA009006-RA">
    <property type="protein sequence ID" value="MESCA009006-PA"/>
    <property type="gene ID" value="MESCA009006"/>
</dbReference>
<evidence type="ECO:0000256" key="6">
    <source>
        <dbReference type="SAM" id="Phobius"/>
    </source>
</evidence>
<dbReference type="GO" id="GO:0000139">
    <property type="term" value="C:Golgi membrane"/>
    <property type="evidence" value="ECO:0007669"/>
    <property type="project" value="TreeGrafter"/>
</dbReference>
<name>T1GYR9_MEGSC</name>
<dbReference type="AlphaFoldDB" id="T1GYR9"/>
<dbReference type="PANTHER" id="PTHR12841:SF6">
    <property type="entry name" value="PROTEIN UNC-50 HOMOLOG"/>
    <property type="match status" value="1"/>
</dbReference>
<keyword evidence="8" id="KW-1185">Reference proteome</keyword>
<reference evidence="7" key="2">
    <citation type="submission" date="2015-06" db="UniProtKB">
        <authorList>
            <consortium name="EnsemblMetazoa"/>
        </authorList>
    </citation>
    <scope>IDENTIFICATION</scope>
</reference>
<organism evidence="7 8">
    <name type="scientific">Megaselia scalaris</name>
    <name type="common">Humpbacked fly</name>
    <name type="synonym">Phora scalaris</name>
    <dbReference type="NCBI Taxonomy" id="36166"/>
    <lineage>
        <taxon>Eukaryota</taxon>
        <taxon>Metazoa</taxon>
        <taxon>Ecdysozoa</taxon>
        <taxon>Arthropoda</taxon>
        <taxon>Hexapoda</taxon>
        <taxon>Insecta</taxon>
        <taxon>Pterygota</taxon>
        <taxon>Neoptera</taxon>
        <taxon>Endopterygota</taxon>
        <taxon>Diptera</taxon>
        <taxon>Brachycera</taxon>
        <taxon>Muscomorpha</taxon>
        <taxon>Platypezoidea</taxon>
        <taxon>Phoridae</taxon>
        <taxon>Megaseliini</taxon>
        <taxon>Megaselia</taxon>
    </lineage>
</organism>
<sequence>MKDNFVLIRRLKRKISHKKYEHFFVFTCSFDELWIPTTITAASSATSNNICLSATTKTYKFFRKLFKFQQMDFEFAMWQCINLFIAPQKVYRNFNYRKHTKSQFARDDPAFLVLLLACMFDLLYYIER</sequence>
<dbReference type="Pfam" id="PF05216">
    <property type="entry name" value="UNC-50"/>
    <property type="match status" value="1"/>
</dbReference>
<reference evidence="8" key="1">
    <citation type="submission" date="2013-02" db="EMBL/GenBank/DDBJ databases">
        <authorList>
            <person name="Hughes D."/>
        </authorList>
    </citation>
    <scope>NUCLEOTIDE SEQUENCE</scope>
    <source>
        <strain>Durham</strain>
        <strain evidence="8">NC isolate 2 -- Noor lab</strain>
    </source>
</reference>
<dbReference type="EMBL" id="CAQQ02379113">
    <property type="status" value="NOT_ANNOTATED_CDS"/>
    <property type="molecule type" value="Genomic_DNA"/>
</dbReference>
<keyword evidence="5 6" id="KW-0472">Membrane</keyword>
<feature type="transmembrane region" description="Helical" evidence="6">
    <location>
        <begin position="109"/>
        <end position="126"/>
    </location>
</feature>
<evidence type="ECO:0000313" key="8">
    <source>
        <dbReference type="Proteomes" id="UP000015102"/>
    </source>
</evidence>
<dbReference type="Proteomes" id="UP000015102">
    <property type="component" value="Unassembled WGS sequence"/>
</dbReference>
<dbReference type="PANTHER" id="PTHR12841">
    <property type="entry name" value="PROTEIN UNC-50 HOMOLOG"/>
    <property type="match status" value="1"/>
</dbReference>
<comment type="similarity">
    <text evidence="2">Belongs to the unc-50 family.</text>
</comment>
<keyword evidence="4 6" id="KW-1133">Transmembrane helix</keyword>
<evidence type="ECO:0000256" key="1">
    <source>
        <dbReference type="ARBA" id="ARBA00004141"/>
    </source>
</evidence>